<proteinExistence type="predicted"/>
<feature type="compositionally biased region" description="Polar residues" evidence="1">
    <location>
        <begin position="173"/>
        <end position="185"/>
    </location>
</feature>
<organism evidence="2 3">
    <name type="scientific">Salix purpurea</name>
    <name type="common">Purple osier willow</name>
    <dbReference type="NCBI Taxonomy" id="77065"/>
    <lineage>
        <taxon>Eukaryota</taxon>
        <taxon>Viridiplantae</taxon>
        <taxon>Streptophyta</taxon>
        <taxon>Embryophyta</taxon>
        <taxon>Tracheophyta</taxon>
        <taxon>Spermatophyta</taxon>
        <taxon>Magnoliopsida</taxon>
        <taxon>eudicotyledons</taxon>
        <taxon>Gunneridae</taxon>
        <taxon>Pentapetalae</taxon>
        <taxon>rosids</taxon>
        <taxon>fabids</taxon>
        <taxon>Malpighiales</taxon>
        <taxon>Salicaceae</taxon>
        <taxon>Saliceae</taxon>
        <taxon>Salix</taxon>
    </lineage>
</organism>
<reference evidence="2" key="1">
    <citation type="submission" date="2022-11" db="EMBL/GenBank/DDBJ databases">
        <authorList>
            <person name="Hyden B.L."/>
            <person name="Feng K."/>
            <person name="Yates T."/>
            <person name="Jawdy S."/>
            <person name="Smart L.B."/>
            <person name="Muchero W."/>
        </authorList>
    </citation>
    <scope>NUCLEOTIDE SEQUENCE</scope>
    <source>
        <tissue evidence="2">Shoot tip</tissue>
    </source>
</reference>
<dbReference type="Proteomes" id="UP001151532">
    <property type="component" value="Chromosome 7"/>
</dbReference>
<dbReference type="AlphaFoldDB" id="A0A9Q0V3Y5"/>
<feature type="region of interest" description="Disordered" evidence="1">
    <location>
        <begin position="1"/>
        <end position="45"/>
    </location>
</feature>
<accession>A0A9Q0V3Y5</accession>
<feature type="compositionally biased region" description="Basic and acidic residues" evidence="1">
    <location>
        <begin position="100"/>
        <end position="136"/>
    </location>
</feature>
<feature type="region of interest" description="Disordered" evidence="1">
    <location>
        <begin position="171"/>
        <end position="197"/>
    </location>
</feature>
<dbReference type="OrthoDB" id="10679119at2759"/>
<comment type="caution">
    <text evidence="2">The sequence shown here is derived from an EMBL/GenBank/DDBJ whole genome shotgun (WGS) entry which is preliminary data.</text>
</comment>
<feature type="region of interest" description="Disordered" evidence="1">
    <location>
        <begin position="100"/>
        <end position="158"/>
    </location>
</feature>
<feature type="compositionally biased region" description="Low complexity" evidence="1">
    <location>
        <begin position="142"/>
        <end position="153"/>
    </location>
</feature>
<evidence type="ECO:0000313" key="3">
    <source>
        <dbReference type="Proteomes" id="UP001151532"/>
    </source>
</evidence>
<keyword evidence="3" id="KW-1185">Reference proteome</keyword>
<evidence type="ECO:0000313" key="2">
    <source>
        <dbReference type="EMBL" id="KAJ6741288.1"/>
    </source>
</evidence>
<sequence>MPQPTTTQVPADKPQEATGDPTTKGMHEAPKANQQGGTNPPLELNANLPFVHQFEIESPLTKEPQLVKVDYEWKPPRCERCQCFGHNCVAKEEQILKHNNKDEKKQVDQPEKVVKETFVRGNGDQETKTGEKGKDKEEDDTTSSPSPQASTSTKLPAGPCAQAKCKVPELSQEESCSSDKATTELTGKGKWPLDDEDITSKSKGKALAISEPIPPQSPVKPRVVPSNTAMVEKGLGLSDWSFFSNGQQRPLCRIMLGWNTKLIEVNILSSGGQWITCDTANIVGGQKLRVTFIYGSSTPTDRQELWYYLQYQNSINGSQP</sequence>
<dbReference type="EMBL" id="JAPFFK010000010">
    <property type="protein sequence ID" value="KAJ6741288.1"/>
    <property type="molecule type" value="Genomic_DNA"/>
</dbReference>
<name>A0A9Q0V3Y5_SALPP</name>
<gene>
    <name evidence="2" type="ORF">OIU79_001248</name>
</gene>
<protein>
    <submittedName>
        <fullName evidence="2">Uncharacterized protein</fullName>
    </submittedName>
</protein>
<reference evidence="2" key="2">
    <citation type="journal article" date="2023" name="Int. J. Mol. Sci.">
        <title>De Novo Assembly and Annotation of 11 Diverse Shrub Willow (Salix) Genomes Reveals Novel Gene Organization in Sex-Linked Regions.</title>
        <authorList>
            <person name="Hyden B."/>
            <person name="Feng K."/>
            <person name="Yates T.B."/>
            <person name="Jawdy S."/>
            <person name="Cereghino C."/>
            <person name="Smart L.B."/>
            <person name="Muchero W."/>
        </authorList>
    </citation>
    <scope>NUCLEOTIDE SEQUENCE</scope>
    <source>
        <tissue evidence="2">Shoot tip</tissue>
    </source>
</reference>
<evidence type="ECO:0000256" key="1">
    <source>
        <dbReference type="SAM" id="MobiDB-lite"/>
    </source>
</evidence>